<gene>
    <name evidence="5" type="ORF">C0216_19230</name>
</gene>
<evidence type="ECO:0000256" key="4">
    <source>
        <dbReference type="ARBA" id="ARBA00023134"/>
    </source>
</evidence>
<dbReference type="AlphaFoldDB" id="A0A344U323"/>
<proteinExistence type="inferred from homology"/>
<keyword evidence="4" id="KW-0342">GTP-binding</keyword>
<dbReference type="InterPro" id="IPR027417">
    <property type="entry name" value="P-loop_NTPase"/>
</dbReference>
<evidence type="ECO:0000313" key="6">
    <source>
        <dbReference type="Proteomes" id="UP000252004"/>
    </source>
</evidence>
<name>A0A344U323_9ACTN</name>
<dbReference type="OrthoDB" id="4319884at2"/>
<keyword evidence="5" id="KW-0067">ATP-binding</keyword>
<dbReference type="Proteomes" id="UP000252004">
    <property type="component" value="Chromosome"/>
</dbReference>
<evidence type="ECO:0000256" key="3">
    <source>
        <dbReference type="ARBA" id="ARBA00022801"/>
    </source>
</evidence>
<keyword evidence="6" id="KW-1185">Reference proteome</keyword>
<dbReference type="Pfam" id="PF03029">
    <property type="entry name" value="ATP_bind_1"/>
    <property type="match status" value="1"/>
</dbReference>
<dbReference type="Gene3D" id="3.40.50.300">
    <property type="entry name" value="P-loop containing nucleotide triphosphate hydrolases"/>
    <property type="match status" value="1"/>
</dbReference>
<organism evidence="5 6">
    <name type="scientific">Streptomyces globosus</name>
    <dbReference type="NCBI Taxonomy" id="68209"/>
    <lineage>
        <taxon>Bacteria</taxon>
        <taxon>Bacillati</taxon>
        <taxon>Actinomycetota</taxon>
        <taxon>Actinomycetes</taxon>
        <taxon>Kitasatosporales</taxon>
        <taxon>Streptomycetaceae</taxon>
        <taxon>Streptomyces</taxon>
    </lineage>
</organism>
<dbReference type="CDD" id="cd00882">
    <property type="entry name" value="Ras_like_GTPase"/>
    <property type="match status" value="1"/>
</dbReference>
<evidence type="ECO:0000256" key="2">
    <source>
        <dbReference type="ARBA" id="ARBA00022741"/>
    </source>
</evidence>
<dbReference type="GO" id="GO:0005524">
    <property type="term" value="F:ATP binding"/>
    <property type="evidence" value="ECO:0007669"/>
    <property type="project" value="UniProtKB-KW"/>
</dbReference>
<dbReference type="KEGG" id="sgz:C0216_19230"/>
<dbReference type="InterPro" id="IPR052705">
    <property type="entry name" value="Gliding_Motility_GTPase"/>
</dbReference>
<evidence type="ECO:0000313" key="5">
    <source>
        <dbReference type="EMBL" id="AXE25294.1"/>
    </source>
</evidence>
<accession>A0A344U323</accession>
<comment type="similarity">
    <text evidence="1">Belongs to the GPN-loop GTPase family.</text>
</comment>
<dbReference type="RefSeq" id="WP_114056480.1">
    <property type="nucleotide sequence ID" value="NZ_CP030862.1"/>
</dbReference>
<keyword evidence="2" id="KW-0547">Nucleotide-binding</keyword>
<sequence length="220" mass="23245">MSTCSGESGTTLPAYENAARQAAPVKILVAGGFGVGKTTLVETVSEIEPLRTEERLTAAGVGVDDLDGIESKAVTTVAMDFGRITLTDAGVALYLFGTPGQERFWFMWDDLLNGALGAVVLVDTRRLDRSFPAVDFFESRGLPFVVGANCFHGEQAYTAEEIAAALHLRDPVTPVLMLDAREREDVRGVLLALLDLLIARAAESGAESGAAVRGASAASR</sequence>
<dbReference type="PRINTS" id="PR00449">
    <property type="entry name" value="RASTRNSFRMNG"/>
</dbReference>
<dbReference type="GO" id="GO:0016787">
    <property type="term" value="F:hydrolase activity"/>
    <property type="evidence" value="ECO:0007669"/>
    <property type="project" value="UniProtKB-KW"/>
</dbReference>
<keyword evidence="3" id="KW-0378">Hydrolase</keyword>
<dbReference type="InterPro" id="IPR004130">
    <property type="entry name" value="Gpn"/>
</dbReference>
<dbReference type="EMBL" id="CP030862">
    <property type="protein sequence ID" value="AXE25294.1"/>
    <property type="molecule type" value="Genomic_DNA"/>
</dbReference>
<evidence type="ECO:0000256" key="1">
    <source>
        <dbReference type="ARBA" id="ARBA00005290"/>
    </source>
</evidence>
<reference evidence="5 6" key="1">
    <citation type="submission" date="2018-01" db="EMBL/GenBank/DDBJ databases">
        <title>Draft genome Sequence of streptomyces globosus LZH-48.</title>
        <authorList>
            <person name="Ran K."/>
            <person name="Li Z."/>
            <person name="Wei S."/>
            <person name="Dong R."/>
        </authorList>
    </citation>
    <scope>NUCLEOTIDE SEQUENCE [LARGE SCALE GENOMIC DNA]</scope>
    <source>
        <strain evidence="5 6">LZH-48</strain>
    </source>
</reference>
<dbReference type="GO" id="GO:0005525">
    <property type="term" value="F:GTP binding"/>
    <property type="evidence" value="ECO:0007669"/>
    <property type="project" value="UniProtKB-KW"/>
</dbReference>
<dbReference type="SUPFAM" id="SSF52540">
    <property type="entry name" value="P-loop containing nucleoside triphosphate hydrolases"/>
    <property type="match status" value="1"/>
</dbReference>
<dbReference type="PANTHER" id="PTHR42708">
    <property type="entry name" value="ATP/GTP-BINDING PROTEIN-RELATED"/>
    <property type="match status" value="1"/>
</dbReference>
<protein>
    <submittedName>
        <fullName evidence="5">ATP-binding protein</fullName>
    </submittedName>
</protein>
<dbReference type="PANTHER" id="PTHR42708:SF1">
    <property type="entry name" value="GLIDING MOTILITY PROTEIN MGLA"/>
    <property type="match status" value="1"/>
</dbReference>